<dbReference type="AlphaFoldDB" id="A0A7C3WGG4"/>
<gene>
    <name evidence="1" type="ORF">ENR59_02350</name>
</gene>
<dbReference type="EMBL" id="DSRP01000164">
    <property type="protein sequence ID" value="HGG91778.1"/>
    <property type="molecule type" value="Genomic_DNA"/>
</dbReference>
<comment type="caution">
    <text evidence="1">The sequence shown here is derived from an EMBL/GenBank/DDBJ whole genome shotgun (WGS) entry which is preliminary data.</text>
</comment>
<organism evidence="1">
    <name type="scientific">Fundidesulfovibrio putealis</name>
    <dbReference type="NCBI Taxonomy" id="270496"/>
    <lineage>
        <taxon>Bacteria</taxon>
        <taxon>Pseudomonadati</taxon>
        <taxon>Thermodesulfobacteriota</taxon>
        <taxon>Desulfovibrionia</taxon>
        <taxon>Desulfovibrionales</taxon>
        <taxon>Desulfovibrionaceae</taxon>
        <taxon>Fundidesulfovibrio</taxon>
    </lineage>
</organism>
<sequence length="124" mass="13796">MALKEYVGSIVLEVDGKEYEVIDLNVDHQTGRKVVKTMNRTGRALGYHKGVETWELSVTAAIPMEEPADWEGIEGAKITVFPPSEGGQRETYQDCVCVSAGRKYSVENEARIDLKLSALNHIKE</sequence>
<protein>
    <submittedName>
        <fullName evidence="1">Phage tail protein</fullName>
    </submittedName>
</protein>
<name>A0A7C3WGG4_9BACT</name>
<proteinExistence type="predicted"/>
<accession>A0A7C3WGG4</accession>
<evidence type="ECO:0000313" key="1">
    <source>
        <dbReference type="EMBL" id="HGG91778.1"/>
    </source>
</evidence>
<reference evidence="1" key="1">
    <citation type="journal article" date="2020" name="mSystems">
        <title>Genome- and Community-Level Interaction Insights into Carbon Utilization and Element Cycling Functions of Hydrothermarchaeota in Hydrothermal Sediment.</title>
        <authorList>
            <person name="Zhou Z."/>
            <person name="Liu Y."/>
            <person name="Xu W."/>
            <person name="Pan J."/>
            <person name="Luo Z.H."/>
            <person name="Li M."/>
        </authorList>
    </citation>
    <scope>NUCLEOTIDE SEQUENCE [LARGE SCALE GENOMIC DNA]</scope>
    <source>
        <strain evidence="1">SpSt-413</strain>
    </source>
</reference>